<dbReference type="AlphaFoldDB" id="A0A1S7S7L7"/>
<evidence type="ECO:0000313" key="1">
    <source>
        <dbReference type="EMBL" id="CUX63816.1"/>
    </source>
</evidence>
<protein>
    <submittedName>
        <fullName evidence="1">Uncharacterized protein</fullName>
    </submittedName>
</protein>
<dbReference type="Proteomes" id="UP000191987">
    <property type="component" value="Unassembled WGS sequence"/>
</dbReference>
<dbReference type="EMBL" id="FBWG01000050">
    <property type="protein sequence ID" value="CUX63816.1"/>
    <property type="molecule type" value="Genomic_DNA"/>
</dbReference>
<name>A0A1S7S7L7_9HYPH</name>
<proteinExistence type="predicted"/>
<evidence type="ECO:0000313" key="2">
    <source>
        <dbReference type="Proteomes" id="UP000191987"/>
    </source>
</evidence>
<organism evidence="1 2">
    <name type="scientific">Agrobacterium deltaense Zutra 3/1</name>
    <dbReference type="NCBI Taxonomy" id="1183427"/>
    <lineage>
        <taxon>Bacteria</taxon>
        <taxon>Pseudomonadati</taxon>
        <taxon>Pseudomonadota</taxon>
        <taxon>Alphaproteobacteria</taxon>
        <taxon>Hyphomicrobiales</taxon>
        <taxon>Rhizobiaceae</taxon>
        <taxon>Rhizobium/Agrobacterium group</taxon>
        <taxon>Agrobacterium</taxon>
    </lineage>
</organism>
<accession>A0A1S7S7L7</accession>
<gene>
    <name evidence="1" type="ORF">AGR7C_pTi0182</name>
</gene>
<sequence>MMMGGALPVGLLGAPNRDVLNRPLGNGSWKYRVGLRHRRMPLASWPGLSRLFLLGAPNQARVQSKIRRHAPKTKRPTL</sequence>
<reference evidence="1 2" key="1">
    <citation type="submission" date="2016-01" db="EMBL/GenBank/DDBJ databases">
        <authorList>
            <person name="Oliw E.H."/>
        </authorList>
    </citation>
    <scope>NUCLEOTIDE SEQUENCE [LARGE SCALE GENOMIC DNA]</scope>
    <source>
        <strain evidence="1 2">Zutra 3-1</strain>
    </source>
</reference>